<dbReference type="SUPFAM" id="SSF52047">
    <property type="entry name" value="RNI-like"/>
    <property type="match status" value="1"/>
</dbReference>
<dbReference type="InterPro" id="IPR032675">
    <property type="entry name" value="LRR_dom_sf"/>
</dbReference>
<protein>
    <submittedName>
        <fullName evidence="1">Uncharacterized protein</fullName>
    </submittedName>
</protein>
<keyword evidence="2" id="KW-1185">Reference proteome</keyword>
<reference evidence="1 2" key="1">
    <citation type="submission" date="2014-06" db="EMBL/GenBank/DDBJ databases">
        <title>Evolutionary Origins and Diversification of the Mycorrhizal Mutualists.</title>
        <authorList>
            <consortium name="DOE Joint Genome Institute"/>
            <consortium name="Mycorrhizal Genomics Consortium"/>
            <person name="Kohler A."/>
            <person name="Kuo A."/>
            <person name="Nagy L.G."/>
            <person name="Floudas D."/>
            <person name="Copeland A."/>
            <person name="Barry K.W."/>
            <person name="Cichocki N."/>
            <person name="Veneault-Fourrey C."/>
            <person name="LaButti K."/>
            <person name="Lindquist E.A."/>
            <person name="Lipzen A."/>
            <person name="Lundell T."/>
            <person name="Morin E."/>
            <person name="Murat C."/>
            <person name="Riley R."/>
            <person name="Ohm R."/>
            <person name="Sun H."/>
            <person name="Tunlid A."/>
            <person name="Henrissat B."/>
            <person name="Grigoriev I.V."/>
            <person name="Hibbett D.S."/>
            <person name="Martin F."/>
        </authorList>
    </citation>
    <scope>NUCLEOTIDE SEQUENCE [LARGE SCALE GENOMIC DNA]</scope>
    <source>
        <strain evidence="1 2">SS14</strain>
    </source>
</reference>
<dbReference type="Proteomes" id="UP000054279">
    <property type="component" value="Unassembled WGS sequence"/>
</dbReference>
<dbReference type="Gene3D" id="3.80.10.10">
    <property type="entry name" value="Ribonuclease Inhibitor"/>
    <property type="match status" value="1"/>
</dbReference>
<accession>A0A0C9UKX6</accession>
<sequence>MSFTPYYNPLSSIPSEPSVAGQIPQRFVPPPPAVAVAPSIPIHIPSTEIINSKPRFTPYQSLIAGLNTRKLHAKPSVTAPIQPQVPVHKLSTEILQEIFQEALRPPCTHGTTLHNDLMLYIKTRRSIGNVCLHWREIFHDTPGAWTTIIFANFIRLFSLPFAVKRAKGRPLDVYFDFLDRHRPLGLPARPFHQYKSTGERIGYSPVEEAEIVMQILESKIHNIRTLHILGAHDATIDHLFPREGRFMGGLQRLVLDLQDGNQWSAQTGKLHAPRLKLLEASKEAYAFLPLLTNESMKGINHIVFPSLRHHTIQFCKQAVNAKSLIGGISSLWIPRSTGIYSELQRFLMDARSFCSLTHLELSKVLLFNAVPDYFAIQLPALVSMHLRTGRIEDLVSPSSWHLVAPNLSILRLSSFVIRGAAMIKFLSQYPELRHLAFEDTEIFDHEIFFKQLSPGTKKAAICPFLSHILMHDVDNLYELYKYLETFLKRWAHSLNAYEGKPRLPAVYLSGSTSEPKPAIVKRMLDGICSEQSHSVFFGMRARKEFLGAINYPSHLEVEWSPVERT</sequence>
<name>A0A0C9UKX6_SPHS4</name>
<evidence type="ECO:0000313" key="2">
    <source>
        <dbReference type="Proteomes" id="UP000054279"/>
    </source>
</evidence>
<dbReference type="EMBL" id="KN837187">
    <property type="protein sequence ID" value="KIJ35529.1"/>
    <property type="molecule type" value="Genomic_DNA"/>
</dbReference>
<dbReference type="AlphaFoldDB" id="A0A0C9UKX6"/>
<gene>
    <name evidence="1" type="ORF">M422DRAFT_69916</name>
</gene>
<dbReference type="HOGENOM" id="CLU_482471_0_0_1"/>
<proteinExistence type="predicted"/>
<organism evidence="1 2">
    <name type="scientific">Sphaerobolus stellatus (strain SS14)</name>
    <dbReference type="NCBI Taxonomy" id="990650"/>
    <lineage>
        <taxon>Eukaryota</taxon>
        <taxon>Fungi</taxon>
        <taxon>Dikarya</taxon>
        <taxon>Basidiomycota</taxon>
        <taxon>Agaricomycotina</taxon>
        <taxon>Agaricomycetes</taxon>
        <taxon>Phallomycetidae</taxon>
        <taxon>Geastrales</taxon>
        <taxon>Sphaerobolaceae</taxon>
        <taxon>Sphaerobolus</taxon>
    </lineage>
</organism>
<evidence type="ECO:0000313" key="1">
    <source>
        <dbReference type="EMBL" id="KIJ35529.1"/>
    </source>
</evidence>